<evidence type="ECO:0000256" key="5">
    <source>
        <dbReference type="SAM" id="SignalP"/>
    </source>
</evidence>
<keyword evidence="5" id="KW-0732">Signal</keyword>
<evidence type="ECO:0000259" key="6">
    <source>
        <dbReference type="Pfam" id="PF01755"/>
    </source>
</evidence>
<comment type="similarity">
    <text evidence="1">Belongs to the glycosyltransferase 25 family.</text>
</comment>
<feature type="region of interest" description="Disordered" evidence="4">
    <location>
        <begin position="608"/>
        <end position="665"/>
    </location>
</feature>
<dbReference type="EMBL" id="JAPWDV010000001">
    <property type="protein sequence ID" value="KAJ6224461.1"/>
    <property type="molecule type" value="Genomic_DNA"/>
</dbReference>
<keyword evidence="2" id="KW-0328">Glycosyltransferase</keyword>
<evidence type="ECO:0000256" key="4">
    <source>
        <dbReference type="SAM" id="MobiDB-lite"/>
    </source>
</evidence>
<evidence type="ECO:0000313" key="7">
    <source>
        <dbReference type="EMBL" id="KAJ6224461.1"/>
    </source>
</evidence>
<dbReference type="AlphaFoldDB" id="A0A9Q0MEF6"/>
<dbReference type="InterPro" id="IPR029044">
    <property type="entry name" value="Nucleotide-diphossugar_trans"/>
</dbReference>
<dbReference type="Proteomes" id="UP001142055">
    <property type="component" value="Chromosome 1"/>
</dbReference>
<organism evidence="7 8">
    <name type="scientific">Blomia tropicalis</name>
    <name type="common">Mite</name>
    <dbReference type="NCBI Taxonomy" id="40697"/>
    <lineage>
        <taxon>Eukaryota</taxon>
        <taxon>Metazoa</taxon>
        <taxon>Ecdysozoa</taxon>
        <taxon>Arthropoda</taxon>
        <taxon>Chelicerata</taxon>
        <taxon>Arachnida</taxon>
        <taxon>Acari</taxon>
        <taxon>Acariformes</taxon>
        <taxon>Sarcoptiformes</taxon>
        <taxon>Astigmata</taxon>
        <taxon>Glycyphagoidea</taxon>
        <taxon>Echimyopodidae</taxon>
        <taxon>Blomia</taxon>
    </lineage>
</organism>
<evidence type="ECO:0000256" key="1">
    <source>
        <dbReference type="ARBA" id="ARBA00006721"/>
    </source>
</evidence>
<dbReference type="PANTHER" id="PTHR10730:SF53">
    <property type="entry name" value="GLYCOSYLTRANSFERASE 25 FAMILY MEMBER"/>
    <property type="match status" value="1"/>
</dbReference>
<dbReference type="Gene3D" id="3.90.550.10">
    <property type="entry name" value="Spore Coat Polysaccharide Biosynthesis Protein SpsA, Chain A"/>
    <property type="match status" value="1"/>
</dbReference>
<keyword evidence="3" id="KW-0808">Transferase</keyword>
<reference evidence="7" key="1">
    <citation type="submission" date="2022-12" db="EMBL/GenBank/DDBJ databases">
        <title>Genome assemblies of Blomia tropicalis.</title>
        <authorList>
            <person name="Cui Y."/>
        </authorList>
    </citation>
    <scope>NUCLEOTIDE SEQUENCE</scope>
    <source>
        <tissue evidence="7">Adult mites</tissue>
    </source>
</reference>
<accession>A0A9Q0MEF6</accession>
<evidence type="ECO:0000256" key="3">
    <source>
        <dbReference type="ARBA" id="ARBA00022679"/>
    </source>
</evidence>
<dbReference type="CDD" id="cd06532">
    <property type="entry name" value="Glyco_transf_25"/>
    <property type="match status" value="1"/>
</dbReference>
<dbReference type="GO" id="GO:0050211">
    <property type="term" value="F:procollagen galactosyltransferase activity"/>
    <property type="evidence" value="ECO:0007669"/>
    <property type="project" value="TreeGrafter"/>
</dbReference>
<sequence>MARINFILKLLFIITLTSVIECAKRFNDDNYLPATIQITLLIHPYNKLIYLPYMLGSLESQNYPKNRIRIHIITERIFYEESYYDNDHSIDHIESDFPFDILDDRIRQNDETITLLKLWTRKNRFLYNGIELTISNVRMNENLFGEGSNNDGYWNKERFKFIIDTKNQELFEAFQSWADYVMFMDSDVILVDVNTLSNLTDIIQNNDNMIAVAPMLYSLTTYSNFWAGMDDNGYYLRTEEYLPILEQQQTGTFPVPMIHTCFIIDCRKKKSRALTFDPNEVENETTASVPYDDIIAFAKSASNANIQLYIDNRFNWGYIPSPINEMISQKVFDIEISQELVDLELESLIEGPEFPISSYLESFVRPIEDRRDTLLVDEIYVINLRRRFERRVRMEKSLKVLGIRAKFWDATDGKQLTNEYLEKHDIKSLKGYVDPFHKRLMTLGEIGCFLSHYRVWEDAWRNNYTKIIIFEDDVRFEKRFRKKWFEALDRFEKLEPIYDFLYLGRKLNGRFEETKVDDGFFVKPEYSYWTIGYMITRTGIEKLLRANPLRRLIPVDEFLPIMYGAHRNTTLALMYDRVEHLNALSLQNLIISPTHYVGDPLYISDTEDSGKISDKNTAAEKVESEDVLTKDIDRSYHSKDDNKQAKLFSGPQPPPNSYRAQVYSH</sequence>
<protein>
    <recommendedName>
        <fullName evidence="6">Glycosyl transferase family 25 domain-containing protein</fullName>
    </recommendedName>
</protein>
<dbReference type="InterPro" id="IPR050757">
    <property type="entry name" value="Collagen_mod_GT25"/>
</dbReference>
<feature type="compositionally biased region" description="Basic and acidic residues" evidence="4">
    <location>
        <begin position="608"/>
        <end position="644"/>
    </location>
</feature>
<name>A0A9Q0MEF6_BLOTA</name>
<dbReference type="PANTHER" id="PTHR10730">
    <property type="entry name" value="PROCOLLAGEN-LYSINE,2-OXOGLUTARATE 5-DIOXYGENASE/GLYCOSYLTRANSFERASE 25 FAMILY MEMBER"/>
    <property type="match status" value="1"/>
</dbReference>
<keyword evidence="8" id="KW-1185">Reference proteome</keyword>
<gene>
    <name evidence="7" type="ORF">RDWZM_003006</name>
</gene>
<dbReference type="InterPro" id="IPR002654">
    <property type="entry name" value="Glyco_trans_25"/>
</dbReference>
<evidence type="ECO:0000313" key="8">
    <source>
        <dbReference type="Proteomes" id="UP001142055"/>
    </source>
</evidence>
<dbReference type="OMA" id="SARDRWA"/>
<feature type="chain" id="PRO_5040381888" description="Glycosyl transferase family 25 domain-containing protein" evidence="5">
    <location>
        <begin position="23"/>
        <end position="665"/>
    </location>
</feature>
<proteinExistence type="inferred from homology"/>
<dbReference type="Pfam" id="PF01755">
    <property type="entry name" value="Glyco_transf_25"/>
    <property type="match status" value="1"/>
</dbReference>
<dbReference type="SUPFAM" id="SSF53448">
    <property type="entry name" value="Nucleotide-diphospho-sugar transferases"/>
    <property type="match status" value="1"/>
</dbReference>
<feature type="signal peptide" evidence="5">
    <location>
        <begin position="1"/>
        <end position="22"/>
    </location>
</feature>
<feature type="domain" description="Glycosyl transferase family 25" evidence="6">
    <location>
        <begin position="378"/>
        <end position="558"/>
    </location>
</feature>
<evidence type="ECO:0000256" key="2">
    <source>
        <dbReference type="ARBA" id="ARBA00022676"/>
    </source>
</evidence>
<comment type="caution">
    <text evidence="7">The sequence shown here is derived from an EMBL/GenBank/DDBJ whole genome shotgun (WGS) entry which is preliminary data.</text>
</comment>